<gene>
    <name evidence="1" type="ORF">OIDMADRAFT_149363</name>
</gene>
<evidence type="ECO:0008006" key="3">
    <source>
        <dbReference type="Google" id="ProtNLM"/>
    </source>
</evidence>
<dbReference type="PANTHER" id="PTHR37540:SF5">
    <property type="entry name" value="TRANSCRIPTION FACTOR DOMAIN-CONTAINING PROTEIN"/>
    <property type="match status" value="1"/>
</dbReference>
<dbReference type="AlphaFoldDB" id="A0A0C3CYQ4"/>
<dbReference type="PANTHER" id="PTHR37540">
    <property type="entry name" value="TRANSCRIPTION FACTOR (ACR-2), PUTATIVE-RELATED-RELATED"/>
    <property type="match status" value="1"/>
</dbReference>
<protein>
    <recommendedName>
        <fullName evidence="3">Transcription factor domain-containing protein</fullName>
    </recommendedName>
</protein>
<reference evidence="2" key="2">
    <citation type="submission" date="2015-01" db="EMBL/GenBank/DDBJ databases">
        <title>Evolutionary Origins and Diversification of the Mycorrhizal Mutualists.</title>
        <authorList>
            <consortium name="DOE Joint Genome Institute"/>
            <consortium name="Mycorrhizal Genomics Consortium"/>
            <person name="Kohler A."/>
            <person name="Kuo A."/>
            <person name="Nagy L.G."/>
            <person name="Floudas D."/>
            <person name="Copeland A."/>
            <person name="Barry K.W."/>
            <person name="Cichocki N."/>
            <person name="Veneault-Fourrey C."/>
            <person name="LaButti K."/>
            <person name="Lindquist E.A."/>
            <person name="Lipzen A."/>
            <person name="Lundell T."/>
            <person name="Morin E."/>
            <person name="Murat C."/>
            <person name="Riley R."/>
            <person name="Ohm R."/>
            <person name="Sun H."/>
            <person name="Tunlid A."/>
            <person name="Henrissat B."/>
            <person name="Grigoriev I.V."/>
            <person name="Hibbett D.S."/>
            <person name="Martin F."/>
        </authorList>
    </citation>
    <scope>NUCLEOTIDE SEQUENCE [LARGE SCALE GENOMIC DNA]</scope>
    <source>
        <strain evidence="2">Zn</strain>
    </source>
</reference>
<organism evidence="1 2">
    <name type="scientific">Oidiodendron maius (strain Zn)</name>
    <dbReference type="NCBI Taxonomy" id="913774"/>
    <lineage>
        <taxon>Eukaryota</taxon>
        <taxon>Fungi</taxon>
        <taxon>Dikarya</taxon>
        <taxon>Ascomycota</taxon>
        <taxon>Pezizomycotina</taxon>
        <taxon>Leotiomycetes</taxon>
        <taxon>Leotiomycetes incertae sedis</taxon>
        <taxon>Myxotrichaceae</taxon>
        <taxon>Oidiodendron</taxon>
    </lineage>
</organism>
<accession>A0A0C3CYQ4</accession>
<dbReference type="Proteomes" id="UP000054321">
    <property type="component" value="Unassembled WGS sequence"/>
</dbReference>
<dbReference type="OrthoDB" id="4159781at2759"/>
<evidence type="ECO:0000313" key="1">
    <source>
        <dbReference type="EMBL" id="KIM94807.1"/>
    </source>
</evidence>
<keyword evidence="2" id="KW-1185">Reference proteome</keyword>
<dbReference type="EMBL" id="KN832889">
    <property type="protein sequence ID" value="KIM94807.1"/>
    <property type="molecule type" value="Genomic_DNA"/>
</dbReference>
<dbReference type="HOGENOM" id="CLU_567637_0_0_1"/>
<dbReference type="InParanoid" id="A0A0C3CYQ4"/>
<name>A0A0C3CYQ4_OIDMZ</name>
<dbReference type="STRING" id="913774.A0A0C3CYQ4"/>
<proteinExistence type="predicted"/>
<evidence type="ECO:0000313" key="2">
    <source>
        <dbReference type="Proteomes" id="UP000054321"/>
    </source>
</evidence>
<reference evidence="1 2" key="1">
    <citation type="submission" date="2014-04" db="EMBL/GenBank/DDBJ databases">
        <authorList>
            <consortium name="DOE Joint Genome Institute"/>
            <person name="Kuo A."/>
            <person name="Martino E."/>
            <person name="Perotto S."/>
            <person name="Kohler A."/>
            <person name="Nagy L.G."/>
            <person name="Floudas D."/>
            <person name="Copeland A."/>
            <person name="Barry K.W."/>
            <person name="Cichocki N."/>
            <person name="Veneault-Fourrey C."/>
            <person name="LaButti K."/>
            <person name="Lindquist E.A."/>
            <person name="Lipzen A."/>
            <person name="Lundell T."/>
            <person name="Morin E."/>
            <person name="Murat C."/>
            <person name="Sun H."/>
            <person name="Tunlid A."/>
            <person name="Henrissat B."/>
            <person name="Grigoriev I.V."/>
            <person name="Hibbett D.S."/>
            <person name="Martin F."/>
            <person name="Nordberg H.P."/>
            <person name="Cantor M.N."/>
            <person name="Hua S.X."/>
        </authorList>
    </citation>
    <scope>NUCLEOTIDE SEQUENCE [LARGE SCALE GENOMIC DNA]</scope>
    <source>
        <strain evidence="1 2">Zn</strain>
    </source>
</reference>
<sequence>MEHHNGTGHAPPLAYHFVRQSGRKIDESTRSGIRSHAMKEFRNRQRQQKQRRIVQSGQQSVIEKDLSLCRCLPRGQIPSASTEQYSGKSRDDLPLTSLESTSGYCYHCGKAQLLGFSQSQEMDIVQQCSIPTDTFAAADFDPFNSIADLPPPLTSKFSNEINAIKSHAITFCSPGAIKSIVFPEALRTPALLGSILYEAYSYLCSVRRWGSRELALGLKLAAISQINLKLSHPSTATCTNVIASVAYLTTGTWVFGDSFEEVETHLNGLEMMITQRGMESLGVYPFGQTIRKYLLAQHLLLAALQAQPATTTFDLDYSQALNADPVCGIKHVSPLRCPQKSFAQLLKYKGVSEDTVNLLYHAKALIDLMVNFDEGIIDELNFKIVLSNIKSELERHIFTREHQSAPDTDWVFDCCHLTVVIMLIAIEKGQPFASTDTVLTVGLVKALEKTDIGDNWGELSGVLYWVLMIGSASSHGRPGHRLLDSTLARTMSKLAFTTSDFGSAVEPVRQFSRLQMALKRRCQFVSSENPHN</sequence>